<keyword evidence="17" id="KW-0969">Cilium</keyword>
<comment type="function">
    <text evidence="12">Necessary for flagellar biosynthesis. May be involved in translocation of the flagellum.</text>
</comment>
<keyword evidence="17" id="KW-0282">Flagellum</keyword>
<evidence type="ECO:0000256" key="9">
    <source>
        <dbReference type="ARBA" id="ARBA00023134"/>
    </source>
</evidence>
<dbReference type="InterPro" id="IPR003593">
    <property type="entry name" value="AAA+_ATPase"/>
</dbReference>
<keyword evidence="11" id="KW-1006">Bacterial flagellum protein export</keyword>
<dbReference type="PANTHER" id="PTHR43134">
    <property type="entry name" value="SIGNAL RECOGNITION PARTICLE RECEPTOR SUBUNIT ALPHA"/>
    <property type="match status" value="1"/>
</dbReference>
<dbReference type="CDD" id="cd17873">
    <property type="entry name" value="FlhF"/>
    <property type="match status" value="1"/>
</dbReference>
<sequence>MQIKKFVAPTLREAKEQMKNELGGDAIILGTRVIENDRRFNFRKMFEITAGVDEEIKKTPSFDEPVNESVDIDVELSRLTQKIFEAKENKKVAAEDVVTEARKLTMTQLDEYLEKLLDLEINRQLAKELVEQLKNYDGLLGEANLENYLIAGMASMIPTKEFKVKKNRNTKVALVGPTGVGKTTCIAKLAVISKIIHKLKVGLISIDTYRLGAIDQLRIFSEISDIEMSVAYEPSDMPKLIKKFKDKDLIFIDTVGRSQKNRENLNKIKEYLDAAEVDETILVVSATSSMRTLSDVAERFKVLDYGSVIFSKADEAVTYGNIFNLANKFNLPVMFLTNGQVIPDDILSVNPEYLANVIYKGKLY</sequence>
<dbReference type="HOGENOM" id="CLU_009301_11_4_10"/>
<keyword evidence="10" id="KW-0472">Membrane</keyword>
<dbReference type="GO" id="GO:0005047">
    <property type="term" value="F:signal recognition particle binding"/>
    <property type="evidence" value="ECO:0007669"/>
    <property type="project" value="TreeGrafter"/>
</dbReference>
<dbReference type="GO" id="GO:0005886">
    <property type="term" value="C:plasma membrane"/>
    <property type="evidence" value="ECO:0007669"/>
    <property type="project" value="UniProtKB-SubCell"/>
</dbReference>
<feature type="domain" description="SRP54-type proteins GTP-binding" evidence="16">
    <location>
        <begin position="169"/>
        <end position="360"/>
    </location>
</feature>
<evidence type="ECO:0000256" key="3">
    <source>
        <dbReference type="ARBA" id="ARBA00014919"/>
    </source>
</evidence>
<dbReference type="PANTHER" id="PTHR43134:SF3">
    <property type="entry name" value="FLAGELLAR BIOSYNTHESIS PROTEIN FLHF"/>
    <property type="match status" value="1"/>
</dbReference>
<keyword evidence="17" id="KW-0966">Cell projection</keyword>
<dbReference type="AlphaFoldDB" id="I7A2E1"/>
<dbReference type="GO" id="GO:0003924">
    <property type="term" value="F:GTPase activity"/>
    <property type="evidence" value="ECO:0007669"/>
    <property type="project" value="UniProtKB-UniRule"/>
</dbReference>
<evidence type="ECO:0000259" key="16">
    <source>
        <dbReference type="SMART" id="SM00962"/>
    </source>
</evidence>
<evidence type="ECO:0000256" key="12">
    <source>
        <dbReference type="ARBA" id="ARBA00025337"/>
    </source>
</evidence>
<evidence type="ECO:0000256" key="1">
    <source>
        <dbReference type="ARBA" id="ARBA00004413"/>
    </source>
</evidence>
<dbReference type="GO" id="GO:0006614">
    <property type="term" value="P:SRP-dependent cotranslational protein targeting to membrane"/>
    <property type="evidence" value="ECO:0007669"/>
    <property type="project" value="UniProtKB-UniRule"/>
</dbReference>
<dbReference type="SMART" id="SM00382">
    <property type="entry name" value="AAA"/>
    <property type="match status" value="1"/>
</dbReference>
<protein>
    <recommendedName>
        <fullName evidence="3 13">Flagellar biosynthesis protein FlhF</fullName>
    </recommendedName>
</protein>
<comment type="similarity">
    <text evidence="2">Belongs to the GTP-binding SRP family.</text>
</comment>
<dbReference type="OrthoDB" id="1495842at2"/>
<reference evidence="17 18" key="1">
    <citation type="journal article" date="2013" name="PLoS ONE">
        <title>Genomic analysis of Melioribacter roseus, facultatively anaerobic organotrophic bacterium representing a novel deep lineage within Bacteriodetes/Chlorobi group.</title>
        <authorList>
            <person name="Kadnikov V.V."/>
            <person name="Mardanov A.V."/>
            <person name="Podosokorskaya O.A."/>
            <person name="Gavrilov S.N."/>
            <person name="Kublanov I.V."/>
            <person name="Beletsky A.V."/>
            <person name="Bonch-Osmolovskaya E.A."/>
            <person name="Ravin N.V."/>
        </authorList>
    </citation>
    <scope>NUCLEOTIDE SEQUENCE [LARGE SCALE GENOMIC DNA]</scope>
    <source>
        <strain evidence="18">JCM 17771 / P3M-2</strain>
    </source>
</reference>
<keyword evidence="5" id="KW-1003">Cell membrane</keyword>
<evidence type="ECO:0000256" key="4">
    <source>
        <dbReference type="ARBA" id="ARBA00022448"/>
    </source>
</evidence>
<organism evidence="17 18">
    <name type="scientific">Melioribacter roseus (strain DSM 23840 / JCM 17771 / VKM B-2668 / P3M-2)</name>
    <dbReference type="NCBI Taxonomy" id="1191523"/>
    <lineage>
        <taxon>Bacteria</taxon>
        <taxon>Pseudomonadati</taxon>
        <taxon>Ignavibacteriota</taxon>
        <taxon>Ignavibacteria</taxon>
        <taxon>Ignavibacteriales</taxon>
        <taxon>Melioribacteraceae</taxon>
        <taxon>Melioribacter</taxon>
    </lineage>
</organism>
<dbReference type="InterPro" id="IPR047040">
    <property type="entry name" value="FlhF__GTPase_dom"/>
</dbReference>
<evidence type="ECO:0000256" key="14">
    <source>
        <dbReference type="SAM" id="Coils"/>
    </source>
</evidence>
<dbReference type="SMART" id="SM00962">
    <property type="entry name" value="SRP54"/>
    <property type="match status" value="1"/>
</dbReference>
<evidence type="ECO:0000256" key="7">
    <source>
        <dbReference type="ARBA" id="ARBA00022795"/>
    </source>
</evidence>
<dbReference type="InterPro" id="IPR020006">
    <property type="entry name" value="FlhF"/>
</dbReference>
<dbReference type="SUPFAM" id="SSF52540">
    <property type="entry name" value="P-loop containing nucleoside triphosphate hydrolases"/>
    <property type="match status" value="1"/>
</dbReference>
<keyword evidence="4" id="KW-0813">Transport</keyword>
<evidence type="ECO:0000256" key="8">
    <source>
        <dbReference type="ARBA" id="ARBA00022927"/>
    </source>
</evidence>
<dbReference type="eggNOG" id="COG1419">
    <property type="taxonomic scope" value="Bacteria"/>
</dbReference>
<evidence type="ECO:0000313" key="18">
    <source>
        <dbReference type="Proteomes" id="UP000009011"/>
    </source>
</evidence>
<dbReference type="STRING" id="1191523.MROS_2148"/>
<evidence type="ECO:0000256" key="5">
    <source>
        <dbReference type="ARBA" id="ARBA00022475"/>
    </source>
</evidence>
<keyword evidence="9" id="KW-0342">GTP-binding</keyword>
<gene>
    <name evidence="17" type="ordered locus">MROS_2148</name>
</gene>
<keyword evidence="8" id="KW-0653">Protein transport</keyword>
<dbReference type="RefSeq" id="WP_014856810.1">
    <property type="nucleotide sequence ID" value="NC_018178.1"/>
</dbReference>
<keyword evidence="14" id="KW-0175">Coiled coil</keyword>
<keyword evidence="7" id="KW-1005">Bacterial flagellum biogenesis</keyword>
<evidence type="ECO:0000256" key="11">
    <source>
        <dbReference type="ARBA" id="ARBA00023225"/>
    </source>
</evidence>
<evidence type="ECO:0000256" key="2">
    <source>
        <dbReference type="ARBA" id="ARBA00008531"/>
    </source>
</evidence>
<dbReference type="Proteomes" id="UP000009011">
    <property type="component" value="Chromosome"/>
</dbReference>
<keyword evidence="18" id="KW-1185">Reference proteome</keyword>
<evidence type="ECO:0000256" key="6">
    <source>
        <dbReference type="ARBA" id="ARBA00022741"/>
    </source>
</evidence>
<dbReference type="Gene3D" id="1.20.120.1380">
    <property type="entry name" value="Flagellar FlhF biosynthesis protein, N domain"/>
    <property type="match status" value="1"/>
</dbReference>
<dbReference type="NCBIfam" id="TIGR03499">
    <property type="entry name" value="FlhF"/>
    <property type="match status" value="1"/>
</dbReference>
<evidence type="ECO:0000256" key="10">
    <source>
        <dbReference type="ARBA" id="ARBA00023136"/>
    </source>
</evidence>
<dbReference type="GO" id="GO:0015031">
    <property type="term" value="P:protein transport"/>
    <property type="evidence" value="ECO:0007669"/>
    <property type="project" value="UniProtKB-KW"/>
</dbReference>
<evidence type="ECO:0000313" key="17">
    <source>
        <dbReference type="EMBL" id="AFN75378.1"/>
    </source>
</evidence>
<dbReference type="GO" id="GO:0005525">
    <property type="term" value="F:GTP binding"/>
    <property type="evidence" value="ECO:0007669"/>
    <property type="project" value="UniProtKB-UniRule"/>
</dbReference>
<dbReference type="InterPro" id="IPR000897">
    <property type="entry name" value="SRP54_GTPase_dom"/>
</dbReference>
<feature type="coiled-coil region" evidence="14">
    <location>
        <begin position="76"/>
        <end position="136"/>
    </location>
</feature>
<evidence type="ECO:0000259" key="15">
    <source>
        <dbReference type="SMART" id="SM00382"/>
    </source>
</evidence>
<keyword evidence="6" id="KW-0547">Nucleotide-binding</keyword>
<dbReference type="FunFam" id="3.40.50.300:FF:000695">
    <property type="entry name" value="Flagellar biosynthesis regulator FlhF"/>
    <property type="match status" value="1"/>
</dbReference>
<dbReference type="PATRIC" id="fig|1191523.3.peg.2272"/>
<accession>I7A2E1</accession>
<feature type="domain" description="AAA+ ATPase" evidence="15">
    <location>
        <begin position="168"/>
        <end position="363"/>
    </location>
</feature>
<comment type="subcellular location">
    <subcellularLocation>
        <location evidence="1">Cell membrane</location>
        <topology evidence="1">Peripheral membrane protein</topology>
        <orientation evidence="1">Cytoplasmic side</orientation>
    </subcellularLocation>
</comment>
<dbReference type="EMBL" id="CP003557">
    <property type="protein sequence ID" value="AFN75378.1"/>
    <property type="molecule type" value="Genomic_DNA"/>
</dbReference>
<dbReference type="Pfam" id="PF00448">
    <property type="entry name" value="SRP54"/>
    <property type="match status" value="1"/>
</dbReference>
<name>I7A2E1_MELRP</name>
<dbReference type="GO" id="GO:0044781">
    <property type="term" value="P:bacterial-type flagellum organization"/>
    <property type="evidence" value="ECO:0007669"/>
    <property type="project" value="UniProtKB-UniRule"/>
</dbReference>
<dbReference type="InterPro" id="IPR027417">
    <property type="entry name" value="P-loop_NTPase"/>
</dbReference>
<dbReference type="Gene3D" id="3.40.50.300">
    <property type="entry name" value="P-loop containing nucleotide triphosphate hydrolases"/>
    <property type="match status" value="1"/>
</dbReference>
<evidence type="ECO:0000256" key="13">
    <source>
        <dbReference type="NCBIfam" id="TIGR03499"/>
    </source>
</evidence>
<proteinExistence type="inferred from homology"/>
<dbReference type="KEGG" id="mro:MROS_2148"/>